<evidence type="ECO:0000256" key="10">
    <source>
        <dbReference type="RuleBase" id="RU364116"/>
    </source>
</evidence>
<dbReference type="EMBL" id="VJVV01000017">
    <property type="protein sequence ID" value="TRO78496.1"/>
    <property type="molecule type" value="Genomic_DNA"/>
</dbReference>
<dbReference type="InterPro" id="IPR013785">
    <property type="entry name" value="Aldolase_TIM"/>
</dbReference>
<dbReference type="PANTHER" id="PTHR13932:SF5">
    <property type="entry name" value="RADICAL S-ADENOSYL METHIONINE DOMAIN-CONTAINING PROTEIN 1, MITOCHONDRIAL"/>
    <property type="match status" value="1"/>
</dbReference>
<evidence type="ECO:0000256" key="6">
    <source>
        <dbReference type="ARBA" id="ARBA00022723"/>
    </source>
</evidence>
<proteinExistence type="inferred from homology"/>
<evidence type="ECO:0000256" key="2">
    <source>
        <dbReference type="ARBA" id="ARBA00006100"/>
    </source>
</evidence>
<keyword evidence="5 10" id="KW-0949">S-adenosyl-L-methionine</keyword>
<dbReference type="SMART" id="SM00729">
    <property type="entry name" value="Elp3"/>
    <property type="match status" value="1"/>
</dbReference>
<evidence type="ECO:0000256" key="9">
    <source>
        <dbReference type="ARBA" id="ARBA00023186"/>
    </source>
</evidence>
<accession>A0A550J5I9</accession>
<evidence type="ECO:0000256" key="4">
    <source>
        <dbReference type="ARBA" id="ARBA00022617"/>
    </source>
</evidence>
<evidence type="ECO:0000313" key="13">
    <source>
        <dbReference type="Proteomes" id="UP000317155"/>
    </source>
</evidence>
<evidence type="ECO:0000256" key="1">
    <source>
        <dbReference type="ARBA" id="ARBA00001966"/>
    </source>
</evidence>
<dbReference type="InterPro" id="IPR007197">
    <property type="entry name" value="rSAM"/>
</dbReference>
<dbReference type="NCBIfam" id="TIGR00539">
    <property type="entry name" value="hemN_rel"/>
    <property type="match status" value="1"/>
</dbReference>
<dbReference type="Pfam" id="PF06969">
    <property type="entry name" value="HemN_C"/>
    <property type="match status" value="1"/>
</dbReference>
<comment type="caution">
    <text evidence="12">The sequence shown here is derived from an EMBL/GenBank/DDBJ whole genome shotgun (WGS) entry which is preliminary data.</text>
</comment>
<dbReference type="SFLD" id="SFLDF00288">
    <property type="entry name" value="HemN-like__clustered_with_nucl"/>
    <property type="match status" value="1"/>
</dbReference>
<comment type="cofactor">
    <cofactor evidence="1">
        <name>[4Fe-4S] cluster</name>
        <dbReference type="ChEBI" id="CHEBI:49883"/>
    </cofactor>
</comment>
<evidence type="ECO:0000256" key="7">
    <source>
        <dbReference type="ARBA" id="ARBA00023004"/>
    </source>
</evidence>
<dbReference type="Proteomes" id="UP000317155">
    <property type="component" value="Unassembled WGS sequence"/>
</dbReference>
<keyword evidence="7 10" id="KW-0408">Iron</keyword>
<evidence type="ECO:0000256" key="5">
    <source>
        <dbReference type="ARBA" id="ARBA00022691"/>
    </source>
</evidence>
<evidence type="ECO:0000259" key="11">
    <source>
        <dbReference type="PROSITE" id="PS51918"/>
    </source>
</evidence>
<dbReference type="CDD" id="cd01335">
    <property type="entry name" value="Radical_SAM"/>
    <property type="match status" value="1"/>
</dbReference>
<keyword evidence="10" id="KW-0004">4Fe-4S</keyword>
<dbReference type="InterPro" id="IPR058240">
    <property type="entry name" value="rSAM_sf"/>
</dbReference>
<dbReference type="InterPro" id="IPR006638">
    <property type="entry name" value="Elp3/MiaA/NifB-like_rSAM"/>
</dbReference>
<dbReference type="PROSITE" id="PS51918">
    <property type="entry name" value="RADICAL_SAM"/>
    <property type="match status" value="1"/>
</dbReference>
<sequence>MLMTSLYLHIPFCARKCPYCDFFSTDRHSPAVLAEYVDLLLKQLELAAAAGTWSGPLTTVFFGGGTPSLLAPPQIGRILQAAAAHFGFVADCEISLEANPGTLSPQSLAGYRAVGINRLSLGAQSLDDRALAQLGRIHSAAEIRQAVAWSRAAGFDNLGLDLIYARSGQSPADLERELVAFLALEPEHLSCYGLSVEEDTPFHAFQRRGELALPDEQSYARQFVLLHEHLAEAGFGHYEISNYARPGRKCRHNLRYWRRRGCLALGAGAHAFDPAGWGRRLAVPGELAAYRQALEVGQDPLLELESFDRTGAMAETLYLGLRTAEGVADRDFSVRFGESLGEHFAPAIARAGSHLHHENGRWTFDLSGWLLFDHLILPFL</sequence>
<feature type="domain" description="Radical SAM core" evidence="11">
    <location>
        <begin position="1"/>
        <end position="236"/>
    </location>
</feature>
<dbReference type="InterPro" id="IPR004559">
    <property type="entry name" value="HemW-like"/>
</dbReference>
<evidence type="ECO:0000256" key="8">
    <source>
        <dbReference type="ARBA" id="ARBA00023014"/>
    </source>
</evidence>
<evidence type="ECO:0000313" key="12">
    <source>
        <dbReference type="EMBL" id="TRO78496.1"/>
    </source>
</evidence>
<dbReference type="InterPro" id="IPR010723">
    <property type="entry name" value="HemN_C"/>
</dbReference>
<comment type="subcellular location">
    <subcellularLocation>
        <location evidence="10">Cytoplasm</location>
    </subcellularLocation>
</comment>
<dbReference type="SFLD" id="SFLDG01065">
    <property type="entry name" value="anaerobic_coproporphyrinogen-I"/>
    <property type="match status" value="1"/>
</dbReference>
<dbReference type="GO" id="GO:0046872">
    <property type="term" value="F:metal ion binding"/>
    <property type="evidence" value="ECO:0007669"/>
    <property type="project" value="UniProtKB-UniRule"/>
</dbReference>
<keyword evidence="8 10" id="KW-0411">Iron-sulfur</keyword>
<dbReference type="SFLD" id="SFLDS00029">
    <property type="entry name" value="Radical_SAM"/>
    <property type="match status" value="1"/>
</dbReference>
<dbReference type="SFLD" id="SFLDF00562">
    <property type="entry name" value="HemN-like__clustered_with_heat"/>
    <property type="match status" value="1"/>
</dbReference>
<evidence type="ECO:0000256" key="3">
    <source>
        <dbReference type="ARBA" id="ARBA00017228"/>
    </source>
</evidence>
<protein>
    <recommendedName>
        <fullName evidence="3 10">Heme chaperone HemW</fullName>
    </recommendedName>
</protein>
<keyword evidence="10" id="KW-0963">Cytoplasm</keyword>
<comment type="similarity">
    <text evidence="2">Belongs to the anaerobic coproporphyrinogen-III oxidase family. HemW subfamily.</text>
</comment>
<keyword evidence="13" id="KW-1185">Reference proteome</keyword>
<comment type="function">
    <text evidence="10">Probably acts as a heme chaperone, transferring heme to an unknown acceptor. Binds one molecule of heme per monomer, possibly covalently. Binds 1 [4Fe-4S] cluster. The cluster is coordinated with 3 cysteines and an exchangeable S-adenosyl-L-methionine.</text>
</comment>
<keyword evidence="4 10" id="KW-0349">Heme</keyword>
<dbReference type="Gene3D" id="3.20.20.70">
    <property type="entry name" value="Aldolase class I"/>
    <property type="match status" value="1"/>
</dbReference>
<dbReference type="Pfam" id="PF04055">
    <property type="entry name" value="Radical_SAM"/>
    <property type="match status" value="1"/>
</dbReference>
<name>A0A550J5I9_9BACT</name>
<dbReference type="GO" id="GO:0005737">
    <property type="term" value="C:cytoplasm"/>
    <property type="evidence" value="ECO:0007669"/>
    <property type="project" value="UniProtKB-SubCell"/>
</dbReference>
<keyword evidence="9 10" id="KW-0143">Chaperone</keyword>
<dbReference type="InterPro" id="IPR034505">
    <property type="entry name" value="Coproporphyrinogen-III_oxidase"/>
</dbReference>
<dbReference type="AlphaFoldDB" id="A0A550J5I9"/>
<keyword evidence="6 10" id="KW-0479">Metal-binding</keyword>
<reference evidence="12 13" key="1">
    <citation type="submission" date="2019-07" db="EMBL/GenBank/DDBJ databases">
        <title>Insights of Desulfuromonas acetexigens electromicrobiology.</title>
        <authorList>
            <person name="Katuri K."/>
            <person name="Sapireddy V."/>
            <person name="Shaw D.R."/>
            <person name="Saikaly P."/>
        </authorList>
    </citation>
    <scope>NUCLEOTIDE SEQUENCE [LARGE SCALE GENOMIC DNA]</scope>
    <source>
        <strain evidence="12 13">2873</strain>
    </source>
</reference>
<gene>
    <name evidence="12" type="primary">hemW</name>
    <name evidence="12" type="ORF">FL622_16115</name>
</gene>
<dbReference type="GO" id="GO:0051539">
    <property type="term" value="F:4 iron, 4 sulfur cluster binding"/>
    <property type="evidence" value="ECO:0007669"/>
    <property type="project" value="UniProtKB-UniRule"/>
</dbReference>
<dbReference type="SUPFAM" id="SSF102114">
    <property type="entry name" value="Radical SAM enzymes"/>
    <property type="match status" value="1"/>
</dbReference>
<dbReference type="GO" id="GO:0006779">
    <property type="term" value="P:porphyrin-containing compound biosynthetic process"/>
    <property type="evidence" value="ECO:0007669"/>
    <property type="project" value="InterPro"/>
</dbReference>
<dbReference type="GO" id="GO:0004109">
    <property type="term" value="F:coproporphyrinogen oxidase activity"/>
    <property type="evidence" value="ECO:0007669"/>
    <property type="project" value="InterPro"/>
</dbReference>
<dbReference type="PANTHER" id="PTHR13932">
    <property type="entry name" value="COPROPORPHYRINIGEN III OXIDASE"/>
    <property type="match status" value="1"/>
</dbReference>
<organism evidence="12 13">
    <name type="scientific">Trichloromonas acetexigens</name>
    <dbReference type="NCBI Taxonomy" id="38815"/>
    <lineage>
        <taxon>Bacteria</taxon>
        <taxon>Pseudomonadati</taxon>
        <taxon>Thermodesulfobacteriota</taxon>
        <taxon>Desulfuromonadia</taxon>
        <taxon>Desulfuromonadales</taxon>
        <taxon>Trichloromonadaceae</taxon>
        <taxon>Trichloromonas</taxon>
    </lineage>
</organism>